<dbReference type="EMBL" id="JBGNUJ010000003">
    <property type="protein sequence ID" value="KAL3963005.1"/>
    <property type="molecule type" value="Genomic_DNA"/>
</dbReference>
<comment type="caution">
    <text evidence="1">The sequence shown here is derived from an EMBL/GenBank/DDBJ whole genome shotgun (WGS) entry which is preliminary data.</text>
</comment>
<dbReference type="Proteomes" id="UP001638806">
    <property type="component" value="Unassembled WGS sequence"/>
</dbReference>
<organism evidence="1 2">
    <name type="scientific">Purpureocillium lilacinum</name>
    <name type="common">Paecilomyces lilacinus</name>
    <dbReference type="NCBI Taxonomy" id="33203"/>
    <lineage>
        <taxon>Eukaryota</taxon>
        <taxon>Fungi</taxon>
        <taxon>Dikarya</taxon>
        <taxon>Ascomycota</taxon>
        <taxon>Pezizomycotina</taxon>
        <taxon>Sordariomycetes</taxon>
        <taxon>Hypocreomycetidae</taxon>
        <taxon>Hypocreales</taxon>
        <taxon>Ophiocordycipitaceae</taxon>
        <taxon>Purpureocillium</taxon>
    </lineage>
</organism>
<evidence type="ECO:0000313" key="2">
    <source>
        <dbReference type="Proteomes" id="UP001638806"/>
    </source>
</evidence>
<sequence length="162" mass="17647">MNGDSPRTAKAAWHALAMGYCFKVPRSSPIKLGYVRGVSVATSHVPLSIFRLCQAAKRAKVNPARGIALVRKNRCCDTDTPQGICRLPNSPKSRALTLSGRLTSGGRLLDPKADMVESGHARRVQQGLNRLEHRSLLFYQIHDGGRPIEADSGNDGHHPSLM</sequence>
<reference evidence="1" key="1">
    <citation type="submission" date="2024-12" db="EMBL/GenBank/DDBJ databases">
        <title>Comparative genomics and development of molecular markers within Purpureocillium lilacinum and among Purpureocillium species.</title>
        <authorList>
            <person name="Yeh Z.-Y."/>
            <person name="Ni N.-T."/>
            <person name="Lo P.-H."/>
            <person name="Mushyakhwo K."/>
            <person name="Lin C.-F."/>
            <person name="Nai Y.-S."/>
        </authorList>
    </citation>
    <scope>NUCLEOTIDE SEQUENCE</scope>
    <source>
        <strain evidence="1">NCHU-NPUST-175</strain>
    </source>
</reference>
<accession>A0ACC4E5Q2</accession>
<protein>
    <submittedName>
        <fullName evidence="1">Uncharacterized protein</fullName>
    </submittedName>
</protein>
<evidence type="ECO:0000313" key="1">
    <source>
        <dbReference type="EMBL" id="KAL3963005.1"/>
    </source>
</evidence>
<keyword evidence="2" id="KW-1185">Reference proteome</keyword>
<proteinExistence type="predicted"/>
<name>A0ACC4E5Q2_PURLI</name>
<gene>
    <name evidence="1" type="ORF">ACCO45_004528</name>
</gene>